<dbReference type="GO" id="GO:0005829">
    <property type="term" value="C:cytosol"/>
    <property type="evidence" value="ECO:0007669"/>
    <property type="project" value="TreeGrafter"/>
</dbReference>
<dbReference type="GO" id="GO:0006744">
    <property type="term" value="P:ubiquinone biosynthetic process"/>
    <property type="evidence" value="ECO:0007669"/>
    <property type="project" value="TreeGrafter"/>
</dbReference>
<dbReference type="Gene3D" id="3.40.1670.10">
    <property type="entry name" value="UbiD C-terminal domain-like"/>
    <property type="match status" value="1"/>
</dbReference>
<comment type="similarity">
    <text evidence="1">Belongs to the UbiD family.</text>
</comment>
<dbReference type="NCBIfam" id="TIGR00148">
    <property type="entry name" value="UbiD family decarboxylase"/>
    <property type="match status" value="1"/>
</dbReference>
<dbReference type="InterPro" id="IPR002830">
    <property type="entry name" value="UbiD"/>
</dbReference>
<evidence type="ECO:0000259" key="4">
    <source>
        <dbReference type="Pfam" id="PF20696"/>
    </source>
</evidence>
<dbReference type="Pfam" id="PF20695">
    <property type="entry name" value="UbiD_N"/>
    <property type="match status" value="1"/>
</dbReference>
<dbReference type="AlphaFoldDB" id="A0A1U7JHR8"/>
<dbReference type="EMBL" id="LVVZ01000014">
    <property type="protein sequence ID" value="OKL44296.1"/>
    <property type="molecule type" value="Genomic_DNA"/>
</dbReference>
<evidence type="ECO:0000313" key="6">
    <source>
        <dbReference type="Proteomes" id="UP000185783"/>
    </source>
</evidence>
<feature type="domain" description="3-octaprenyl-4-hydroxybenzoate carboxy-lyase-like C-terminal" evidence="4">
    <location>
        <begin position="336"/>
        <end position="459"/>
    </location>
</feature>
<protein>
    <submittedName>
        <fullName evidence="5">3-octaprenyl-4-hydroxybenzoate carboxy-lyase</fullName>
    </submittedName>
</protein>
<dbReference type="Pfam" id="PF20696">
    <property type="entry name" value="UbiD_C"/>
    <property type="match status" value="1"/>
</dbReference>
<evidence type="ECO:0000259" key="3">
    <source>
        <dbReference type="Pfam" id="PF20695"/>
    </source>
</evidence>
<dbReference type="Proteomes" id="UP000185783">
    <property type="component" value="Unassembled WGS sequence"/>
</dbReference>
<gene>
    <name evidence="5" type="ORF">A3843_07770</name>
</gene>
<evidence type="ECO:0000313" key="5">
    <source>
        <dbReference type="EMBL" id="OKL44296.1"/>
    </source>
</evidence>
<evidence type="ECO:0000256" key="1">
    <source>
        <dbReference type="ARBA" id="ARBA00010021"/>
    </source>
</evidence>
<organism evidence="5 6">
    <name type="scientific">Pseudovibrio exalbescens</name>
    <dbReference type="NCBI Taxonomy" id="197461"/>
    <lineage>
        <taxon>Bacteria</taxon>
        <taxon>Pseudomonadati</taxon>
        <taxon>Pseudomonadota</taxon>
        <taxon>Alphaproteobacteria</taxon>
        <taxon>Hyphomicrobiales</taxon>
        <taxon>Stappiaceae</taxon>
        <taxon>Pseudovibrio</taxon>
    </lineage>
</organism>
<evidence type="ECO:0000259" key="2">
    <source>
        <dbReference type="Pfam" id="PF01977"/>
    </source>
</evidence>
<feature type="domain" description="3-octaprenyl-4-hydroxybenzoate carboxy-lyase-like Rift-related" evidence="2">
    <location>
        <begin position="138"/>
        <end position="328"/>
    </location>
</feature>
<reference evidence="5 6" key="1">
    <citation type="submission" date="2016-03" db="EMBL/GenBank/DDBJ databases">
        <title>Genome sequence of Nesiotobacter sp. nov., a moderately halophilic alphaproteobacterium isolated from the Yellow Sea, China.</title>
        <authorList>
            <person name="Zhang G."/>
            <person name="Zhang R."/>
        </authorList>
    </citation>
    <scope>NUCLEOTIDE SEQUENCE [LARGE SCALE GENOMIC DNA]</scope>
    <source>
        <strain evidence="5 6">WB1-6</strain>
    </source>
</reference>
<name>A0A1U7JHR8_9HYPH</name>
<dbReference type="SUPFAM" id="SSF50475">
    <property type="entry name" value="FMN-binding split barrel"/>
    <property type="match status" value="1"/>
</dbReference>
<accession>A0A1U7JHR8</accession>
<sequence>MYKRTKPQFETLGSFLHYLEARDQLCTVAPDVSLNVEATEIHRRVIAQGGPVLKFTAPVATNGVRPRLPLVTNVFGTRERVAAGLGCDVADLPRLGELLAFLRSPKPPKGLKGVWDALPVAKAAWDARPKMLGRSKVLQDMPLDLEQLPVQTCWPGDAGPLITWGIVITRPPGPDDPTTYNLGIYRIQVIGKKTAILRWLAMRGGAAHHRLWADLGKPMPVATVIGADPAMVLAAVLPTPSDVSELTLAGLLGGRRPDLVPCKTLPLHVPASSEIVLEGFAQPEETAIEGPFGDHTGYYNEAEPYPLYTLTSIRAREDAVYMSTFTGRAPDEPAVLSETMNDVFLPVLKQQLPEVVDLWLPPEAASYRIAVLKIRKSYAGQAKRVMMGMWSLLPQFTMTKMIITVDEDIDCRNWSDVMWAVATRMDPSRDLTVLDRTPVDTLDFSSPLEGLGGKLGIDATTKVGSETSRDWAQRIVMPEEMAKAVEQRWDELFPNGLPGPKTGETQE</sequence>
<dbReference type="STRING" id="197461.A3843_07770"/>
<dbReference type="InterPro" id="IPR049383">
    <property type="entry name" value="UbiD-like_N"/>
</dbReference>
<dbReference type="InterPro" id="IPR048304">
    <property type="entry name" value="UbiD_Rift_dom"/>
</dbReference>
<dbReference type="Pfam" id="PF01977">
    <property type="entry name" value="UbiD"/>
    <property type="match status" value="1"/>
</dbReference>
<keyword evidence="6" id="KW-1185">Reference proteome</keyword>
<dbReference type="RefSeq" id="WP_028480699.1">
    <property type="nucleotide sequence ID" value="NZ_LVVZ01000014.1"/>
</dbReference>
<dbReference type="FunFam" id="3.40.1670.10:FF:000001">
    <property type="entry name" value="3-octaprenyl-4-hydroxybenzoate carboxy-lyase"/>
    <property type="match status" value="1"/>
</dbReference>
<dbReference type="PANTHER" id="PTHR30108:SF17">
    <property type="entry name" value="FERULIC ACID DECARBOXYLASE 1"/>
    <property type="match status" value="1"/>
</dbReference>
<dbReference type="PANTHER" id="PTHR30108">
    <property type="entry name" value="3-OCTAPRENYL-4-HYDROXYBENZOATE CARBOXY-LYASE-RELATED"/>
    <property type="match status" value="1"/>
</dbReference>
<dbReference type="SUPFAM" id="SSF143968">
    <property type="entry name" value="UbiD C-terminal domain-like"/>
    <property type="match status" value="1"/>
</dbReference>
<dbReference type="GO" id="GO:0008694">
    <property type="term" value="F:4-hydroxy-3-polyprenylbenzoate decarboxylase activity"/>
    <property type="evidence" value="ECO:0007669"/>
    <property type="project" value="TreeGrafter"/>
</dbReference>
<feature type="domain" description="3-octaprenyl-4-hydroxybenzoate carboxy-lyase-like N-terminal" evidence="3">
    <location>
        <begin position="17"/>
        <end position="97"/>
    </location>
</feature>
<keyword evidence="5" id="KW-0456">Lyase</keyword>
<proteinExistence type="inferred from homology"/>
<comment type="caution">
    <text evidence="5">The sequence shown here is derived from an EMBL/GenBank/DDBJ whole genome shotgun (WGS) entry which is preliminary data.</text>
</comment>
<dbReference type="InterPro" id="IPR049381">
    <property type="entry name" value="UbiD-like_C"/>
</dbReference>